<dbReference type="InterPro" id="IPR010982">
    <property type="entry name" value="Lambda_DNA-bd_dom_sf"/>
</dbReference>
<dbReference type="CDD" id="cd00093">
    <property type="entry name" value="HTH_XRE"/>
    <property type="match status" value="1"/>
</dbReference>
<evidence type="ECO:0000313" key="3">
    <source>
        <dbReference type="Proteomes" id="UP000051884"/>
    </source>
</evidence>
<dbReference type="InterPro" id="IPR001387">
    <property type="entry name" value="Cro/C1-type_HTH"/>
</dbReference>
<dbReference type="SUPFAM" id="SSF47413">
    <property type="entry name" value="lambda repressor-like DNA-binding domains"/>
    <property type="match status" value="1"/>
</dbReference>
<organism evidence="2 3">
    <name type="scientific">Paucilactobacillus hokkaidonensis</name>
    <dbReference type="NCBI Taxonomy" id="1193095"/>
    <lineage>
        <taxon>Bacteria</taxon>
        <taxon>Bacillati</taxon>
        <taxon>Bacillota</taxon>
        <taxon>Bacilli</taxon>
        <taxon>Lactobacillales</taxon>
        <taxon>Lactobacillaceae</taxon>
        <taxon>Paucilactobacillus</taxon>
    </lineage>
</organism>
<dbReference type="Proteomes" id="UP000051884">
    <property type="component" value="Unassembled WGS sequence"/>
</dbReference>
<accession>A0ABR5Q5U8</accession>
<evidence type="ECO:0000259" key="1">
    <source>
        <dbReference type="PROSITE" id="PS50943"/>
    </source>
</evidence>
<dbReference type="SMART" id="SM00530">
    <property type="entry name" value="HTH_XRE"/>
    <property type="match status" value="1"/>
</dbReference>
<dbReference type="Pfam" id="PF01381">
    <property type="entry name" value="HTH_3"/>
    <property type="match status" value="1"/>
</dbReference>
<feature type="domain" description="HTH cro/C1-type" evidence="1">
    <location>
        <begin position="95"/>
        <end position="150"/>
    </location>
</feature>
<evidence type="ECO:0000313" key="2">
    <source>
        <dbReference type="EMBL" id="KRO10144.1"/>
    </source>
</evidence>
<comment type="caution">
    <text evidence="2">The sequence shown here is derived from an EMBL/GenBank/DDBJ whole genome shotgun (WGS) entry which is preliminary data.</text>
</comment>
<keyword evidence="3" id="KW-1185">Reference proteome</keyword>
<gene>
    <name evidence="2" type="ORF">IV59_GL002165</name>
</gene>
<sequence length="152" mass="17180">MMKMDIISVKSKLQSIQNIMNMYPQDSTEFSRAAREYTNLVYQNVKSRDLSLIGNSLKRPLTIEEESKLIVAGVNDQDITGAIDLDLDTKATLKLRAARRKSKMTQQQLAERTNISQSQIAKIESGTVTISLQKWQTLLKATNSKELIKFSV</sequence>
<dbReference type="Gene3D" id="1.10.260.40">
    <property type="entry name" value="lambda repressor-like DNA-binding domains"/>
    <property type="match status" value="1"/>
</dbReference>
<reference evidence="2 3" key="1">
    <citation type="journal article" date="2015" name="Genome Announc.">
        <title>Expanding the biotechnology potential of lactobacilli through comparative genomics of 213 strains and associated genera.</title>
        <authorList>
            <person name="Sun Z."/>
            <person name="Harris H.M."/>
            <person name="McCann A."/>
            <person name="Guo C."/>
            <person name="Argimon S."/>
            <person name="Zhang W."/>
            <person name="Yang X."/>
            <person name="Jeffery I.B."/>
            <person name="Cooney J.C."/>
            <person name="Kagawa T.F."/>
            <person name="Liu W."/>
            <person name="Song Y."/>
            <person name="Salvetti E."/>
            <person name="Wrobel A."/>
            <person name="Rasinkangas P."/>
            <person name="Parkhill J."/>
            <person name="Rea M.C."/>
            <person name="O'Sullivan O."/>
            <person name="Ritari J."/>
            <person name="Douillard F.P."/>
            <person name="Paul Ross R."/>
            <person name="Yang R."/>
            <person name="Briner A.E."/>
            <person name="Felis G.E."/>
            <person name="de Vos W.M."/>
            <person name="Barrangou R."/>
            <person name="Klaenhammer T.R."/>
            <person name="Caufield P.W."/>
            <person name="Cui Y."/>
            <person name="Zhang H."/>
            <person name="O'Toole P.W."/>
        </authorList>
    </citation>
    <scope>NUCLEOTIDE SEQUENCE [LARGE SCALE GENOMIC DNA]</scope>
    <source>
        <strain evidence="2 3">DSM 26202</strain>
    </source>
</reference>
<dbReference type="EMBL" id="JQCH01000008">
    <property type="protein sequence ID" value="KRO10144.1"/>
    <property type="molecule type" value="Genomic_DNA"/>
</dbReference>
<name>A0ABR5Q5U8_9LACO</name>
<proteinExistence type="predicted"/>
<dbReference type="PROSITE" id="PS50943">
    <property type="entry name" value="HTH_CROC1"/>
    <property type="match status" value="1"/>
</dbReference>
<protein>
    <recommendedName>
        <fullName evidence="1">HTH cro/C1-type domain-containing protein</fullName>
    </recommendedName>
</protein>